<dbReference type="AlphaFoldDB" id="A0A8H8P4Z6"/>
<dbReference type="KEGG" id="rsx:RhiXN_11665"/>
<dbReference type="SUPFAM" id="SSF56672">
    <property type="entry name" value="DNA/RNA polymerases"/>
    <property type="match status" value="1"/>
</dbReference>
<dbReference type="Gene3D" id="3.10.10.10">
    <property type="entry name" value="HIV Type 1 Reverse Transcriptase, subunit A, domain 1"/>
    <property type="match status" value="1"/>
</dbReference>
<dbReference type="Proteomes" id="UP000650533">
    <property type="component" value="Chromosome 12"/>
</dbReference>
<dbReference type="Pfam" id="PF00078">
    <property type="entry name" value="RVT_1"/>
    <property type="match status" value="1"/>
</dbReference>
<dbReference type="InterPro" id="IPR051320">
    <property type="entry name" value="Viral_Replic_Matur_Polypro"/>
</dbReference>
<dbReference type="InterPro" id="IPR043502">
    <property type="entry name" value="DNA/RNA_pol_sf"/>
</dbReference>
<evidence type="ECO:0000259" key="1">
    <source>
        <dbReference type="Pfam" id="PF00078"/>
    </source>
</evidence>
<protein>
    <submittedName>
        <fullName evidence="2">Retrovirus-related Pol polyprotein from transposon</fullName>
    </submittedName>
</protein>
<dbReference type="Gene3D" id="3.30.70.270">
    <property type="match status" value="1"/>
</dbReference>
<dbReference type="PANTHER" id="PTHR33064:SF37">
    <property type="entry name" value="RIBONUCLEASE H"/>
    <property type="match status" value="1"/>
</dbReference>
<dbReference type="InterPro" id="IPR043128">
    <property type="entry name" value="Rev_trsase/Diguanyl_cyclase"/>
</dbReference>
<gene>
    <name evidence="2" type="ORF">RhiXN_11665</name>
</gene>
<dbReference type="PANTHER" id="PTHR33064">
    <property type="entry name" value="POL PROTEIN"/>
    <property type="match status" value="1"/>
</dbReference>
<dbReference type="InterPro" id="IPR000477">
    <property type="entry name" value="RT_dom"/>
</dbReference>
<feature type="domain" description="Reverse transcriptase" evidence="1">
    <location>
        <begin position="3"/>
        <end position="112"/>
    </location>
</feature>
<evidence type="ECO:0000313" key="2">
    <source>
        <dbReference type="EMBL" id="QRW24753.1"/>
    </source>
</evidence>
<name>A0A8H8P4Z6_9AGAM</name>
<dbReference type="GeneID" id="67033943"/>
<accession>A0A8H8P4Z6</accession>
<evidence type="ECO:0000313" key="3">
    <source>
        <dbReference type="Proteomes" id="UP000650533"/>
    </source>
</evidence>
<dbReference type="EMBL" id="CP059669">
    <property type="protein sequence ID" value="QRW24753.1"/>
    <property type="molecule type" value="Genomic_DNA"/>
</dbReference>
<organism evidence="2 3">
    <name type="scientific">Rhizoctonia solani</name>
    <dbReference type="NCBI Taxonomy" id="456999"/>
    <lineage>
        <taxon>Eukaryota</taxon>
        <taxon>Fungi</taxon>
        <taxon>Dikarya</taxon>
        <taxon>Basidiomycota</taxon>
        <taxon>Agaricomycotina</taxon>
        <taxon>Agaricomycetes</taxon>
        <taxon>Cantharellales</taxon>
        <taxon>Ceratobasidiaceae</taxon>
        <taxon>Rhizoctonia</taxon>
    </lineage>
</organism>
<sequence length="117" mass="13029">MNLQAGFHAIPIAVESIPYTGFYVDGRGHYIYKQMPFGLTSAPTVFQEMIALAFHNLLGKILEAWMDNLATAANTFDKGMQNICTIFNWCCKKKISLLALKMVLFMTEAVFAGARVS</sequence>
<dbReference type="RefSeq" id="XP_043184990.1">
    <property type="nucleotide sequence ID" value="XM_043331480.1"/>
</dbReference>
<proteinExistence type="predicted"/>
<reference evidence="2" key="1">
    <citation type="submission" date="2020-05" db="EMBL/GenBank/DDBJ databases">
        <title>Evolutionary and genomic comparisons of hybrid uninucleate and nonhybrid Rhizoctonia fungi.</title>
        <authorList>
            <person name="Li C."/>
            <person name="Chen X."/>
        </authorList>
    </citation>
    <scope>NUCLEOTIDE SEQUENCE</scope>
    <source>
        <strain evidence="2">AG-1 IA</strain>
    </source>
</reference>